<proteinExistence type="predicted"/>
<dbReference type="GO" id="GO:0006355">
    <property type="term" value="P:regulation of DNA-templated transcription"/>
    <property type="evidence" value="ECO:0007669"/>
    <property type="project" value="InterPro"/>
</dbReference>
<gene>
    <name evidence="1" type="ORF">H6G03_22745</name>
</gene>
<dbReference type="Pfam" id="PF12441">
    <property type="entry name" value="CopG_antitoxin"/>
    <property type="match status" value="1"/>
</dbReference>
<dbReference type="InterPro" id="IPR010985">
    <property type="entry name" value="Ribbon_hlx_hlx"/>
</dbReference>
<reference evidence="1" key="2">
    <citation type="submission" date="2020-08" db="EMBL/GenBank/DDBJ databases">
        <authorList>
            <person name="Chen M."/>
            <person name="Teng W."/>
            <person name="Zhao L."/>
            <person name="Hu C."/>
            <person name="Zhou Y."/>
            <person name="Han B."/>
            <person name="Song L."/>
            <person name="Shu W."/>
        </authorList>
    </citation>
    <scope>NUCLEOTIDE SEQUENCE</scope>
    <source>
        <strain evidence="1">FACHB-1375</strain>
    </source>
</reference>
<dbReference type="EMBL" id="JACJPW010000066">
    <property type="protein sequence ID" value="MBD2183849.1"/>
    <property type="molecule type" value="Genomic_DNA"/>
</dbReference>
<organism evidence="1 2">
    <name type="scientific">Aerosakkonema funiforme FACHB-1375</name>
    <dbReference type="NCBI Taxonomy" id="2949571"/>
    <lineage>
        <taxon>Bacteria</taxon>
        <taxon>Bacillati</taxon>
        <taxon>Cyanobacteriota</taxon>
        <taxon>Cyanophyceae</taxon>
        <taxon>Oscillatoriophycideae</taxon>
        <taxon>Aerosakkonematales</taxon>
        <taxon>Aerosakkonemataceae</taxon>
        <taxon>Aerosakkonema</taxon>
    </lineage>
</organism>
<name>A0A926ZIN5_9CYAN</name>
<comment type="caution">
    <text evidence="1">The sequence shown here is derived from an EMBL/GenBank/DDBJ whole genome shotgun (WGS) entry which is preliminary data.</text>
</comment>
<keyword evidence="2" id="KW-1185">Reference proteome</keyword>
<sequence length="61" mass="6989">MCSAVNSFETVTVETELKRRHFEVEIDEDLMQILSQKAQQQGVALNQLVNEVLRETLRQAA</sequence>
<evidence type="ECO:0000313" key="1">
    <source>
        <dbReference type="EMBL" id="MBD2183849.1"/>
    </source>
</evidence>
<dbReference type="RefSeq" id="WP_190469150.1">
    <property type="nucleotide sequence ID" value="NZ_JACJPW010000066.1"/>
</dbReference>
<dbReference type="SUPFAM" id="SSF47598">
    <property type="entry name" value="Ribbon-helix-helix"/>
    <property type="match status" value="1"/>
</dbReference>
<protein>
    <submittedName>
        <fullName evidence="1">Uncharacterized protein</fullName>
    </submittedName>
</protein>
<dbReference type="AlphaFoldDB" id="A0A926ZIN5"/>
<accession>A0A926ZIN5</accession>
<dbReference type="Proteomes" id="UP000641646">
    <property type="component" value="Unassembled WGS sequence"/>
</dbReference>
<evidence type="ECO:0000313" key="2">
    <source>
        <dbReference type="Proteomes" id="UP000641646"/>
    </source>
</evidence>
<reference evidence="1" key="1">
    <citation type="journal article" date="2015" name="ISME J.">
        <title>Draft Genome Sequence of Streptomyces incarnatus NRRL8089, which Produces the Nucleoside Antibiotic Sinefungin.</title>
        <authorList>
            <person name="Oshima K."/>
            <person name="Hattori M."/>
            <person name="Shimizu H."/>
            <person name="Fukuda K."/>
            <person name="Nemoto M."/>
            <person name="Inagaki K."/>
            <person name="Tamura T."/>
        </authorList>
    </citation>
    <scope>NUCLEOTIDE SEQUENCE</scope>
    <source>
        <strain evidence="1">FACHB-1375</strain>
    </source>
</reference>
<dbReference type="InterPro" id="IPR022148">
    <property type="entry name" value="CopG_antitoxin"/>
</dbReference>